<accession>A0ABS7U8K8</accession>
<dbReference type="RefSeq" id="WP_224121660.1">
    <property type="nucleotide sequence ID" value="NZ_JAIQZJ010000001.1"/>
</dbReference>
<reference evidence="1 2" key="1">
    <citation type="submission" date="2021-09" db="EMBL/GenBank/DDBJ databases">
        <title>Whole genome sequence of Nocardioides sp. GBK3QG-3.</title>
        <authorList>
            <person name="Tuo L."/>
        </authorList>
    </citation>
    <scope>NUCLEOTIDE SEQUENCE [LARGE SCALE GENOMIC DNA]</scope>
    <source>
        <strain evidence="1 2">GBK3QG-3</strain>
    </source>
</reference>
<evidence type="ECO:0000313" key="1">
    <source>
        <dbReference type="EMBL" id="MBZ5737305.1"/>
    </source>
</evidence>
<dbReference type="EMBL" id="JAIQZJ010000001">
    <property type="protein sequence ID" value="MBZ5737305.1"/>
    <property type="molecule type" value="Genomic_DNA"/>
</dbReference>
<dbReference type="InterPro" id="IPR052613">
    <property type="entry name" value="LicD_transferase"/>
</dbReference>
<dbReference type="PANTHER" id="PTHR13627">
    <property type="entry name" value="FUKUTIN RELATED PROTEIN"/>
    <property type="match status" value="1"/>
</dbReference>
<organism evidence="1 2">
    <name type="scientific">Nocardioides mangrovi</name>
    <dbReference type="NCBI Taxonomy" id="2874580"/>
    <lineage>
        <taxon>Bacteria</taxon>
        <taxon>Bacillati</taxon>
        <taxon>Actinomycetota</taxon>
        <taxon>Actinomycetes</taxon>
        <taxon>Propionibacteriales</taxon>
        <taxon>Nocardioidaceae</taxon>
        <taxon>Nocardioides</taxon>
    </lineage>
</organism>
<keyword evidence="2" id="KW-1185">Reference proteome</keyword>
<sequence length="514" mass="56664">MPRFLWVRRVDDRGIAFATTADRSVDVCVDDRRVWTFWSRRDTEARAPRPLQGIAPVRRVAWPASLQRHLDGRARISLRDSATGEVCFDRDVALGSGEGEILVQNRMGVDLGIDKSGRLVPTFAGRSDDDIAALLDATEAVLAAVRATGVEPFLAYGTLLGAVREGAVLGHDSDADLGYVSRHSDPVDVVRESFEIQRRLAADGWEISRYSGGAFKISVTEAEVTRGLDVFGGFLDQGRLYLMGEVGVDFDPAWVFPLGTAELEGRPMPVPARPEKFLEAMYGPSWKVPDPAFKFTTPERTIRAFDDWFRGTKPGSRLWDRRSAVTLRKPVPPEPSRLARKARKVAQAIGAEVVEVGAWRGSDSLWLARRGLRVTAYDYVPRALGMAQAAAEEEGLDLEARYLNLTEWRSVLAEGAWLARRPGPKVILARHVVDATSGFGRDSLARLCSMALRDGGQLLAEFYLPTTKNPPAWLVGTPDVAAFRAALRRAGATGIDVVEFDRNGRRAVRVLGEW</sequence>
<dbReference type="SUPFAM" id="SSF53335">
    <property type="entry name" value="S-adenosyl-L-methionine-dependent methyltransferases"/>
    <property type="match status" value="1"/>
</dbReference>
<evidence type="ECO:0008006" key="3">
    <source>
        <dbReference type="Google" id="ProtNLM"/>
    </source>
</evidence>
<proteinExistence type="predicted"/>
<evidence type="ECO:0000313" key="2">
    <source>
        <dbReference type="Proteomes" id="UP000780875"/>
    </source>
</evidence>
<gene>
    <name evidence="1" type="ORF">K8U61_03940</name>
</gene>
<protein>
    <recommendedName>
        <fullName evidence="3">Class I SAM-dependent methyltransferase</fullName>
    </recommendedName>
</protein>
<dbReference type="PANTHER" id="PTHR13627:SF31">
    <property type="entry name" value="RIBITOL 5-PHOSPHATE TRANSFERASE FKRP"/>
    <property type="match status" value="1"/>
</dbReference>
<name>A0ABS7U8K8_9ACTN</name>
<dbReference type="Proteomes" id="UP000780875">
    <property type="component" value="Unassembled WGS sequence"/>
</dbReference>
<comment type="caution">
    <text evidence="1">The sequence shown here is derived from an EMBL/GenBank/DDBJ whole genome shotgun (WGS) entry which is preliminary data.</text>
</comment>
<dbReference type="InterPro" id="IPR029063">
    <property type="entry name" value="SAM-dependent_MTases_sf"/>
</dbReference>
<dbReference type="Gene3D" id="3.40.50.150">
    <property type="entry name" value="Vaccinia Virus protein VP39"/>
    <property type="match status" value="1"/>
</dbReference>